<dbReference type="InterPro" id="IPR050570">
    <property type="entry name" value="Cell_wall_metabolism_enzyme"/>
</dbReference>
<feature type="coiled-coil region" evidence="2">
    <location>
        <begin position="32"/>
        <end position="129"/>
    </location>
</feature>
<feature type="coiled-coil region" evidence="2">
    <location>
        <begin position="184"/>
        <end position="249"/>
    </location>
</feature>
<evidence type="ECO:0000313" key="5">
    <source>
        <dbReference type="EMBL" id="MDQ0168237.1"/>
    </source>
</evidence>
<keyword evidence="6" id="KW-1185">Reference proteome</keyword>
<organism evidence="5 6">
    <name type="scientific">Caldalkalibacillus horti</name>
    <dbReference type="NCBI Taxonomy" id="77523"/>
    <lineage>
        <taxon>Bacteria</taxon>
        <taxon>Bacillati</taxon>
        <taxon>Bacillota</taxon>
        <taxon>Bacilli</taxon>
        <taxon>Bacillales</taxon>
        <taxon>Bacillaceae</taxon>
        <taxon>Caldalkalibacillus</taxon>
    </lineage>
</organism>
<dbReference type="Pfam" id="PF01551">
    <property type="entry name" value="Peptidase_M23"/>
    <property type="match status" value="1"/>
</dbReference>
<dbReference type="Proteomes" id="UP001235840">
    <property type="component" value="Unassembled WGS sequence"/>
</dbReference>
<accession>A0ABT9W4R8</accession>
<feature type="domain" description="M23ase beta-sheet core" evidence="3">
    <location>
        <begin position="319"/>
        <end position="419"/>
    </location>
</feature>
<dbReference type="PANTHER" id="PTHR21666:SF270">
    <property type="entry name" value="MUREIN HYDROLASE ACTIVATOR ENVC"/>
    <property type="match status" value="1"/>
</dbReference>
<reference evidence="5 6" key="1">
    <citation type="submission" date="2023-07" db="EMBL/GenBank/DDBJ databases">
        <title>Genomic Encyclopedia of Type Strains, Phase IV (KMG-IV): sequencing the most valuable type-strain genomes for metagenomic binning, comparative biology and taxonomic classification.</title>
        <authorList>
            <person name="Goeker M."/>
        </authorList>
    </citation>
    <scope>NUCLEOTIDE SEQUENCE [LARGE SCALE GENOMIC DNA]</scope>
    <source>
        <strain evidence="5 6">DSM 12751</strain>
    </source>
</reference>
<comment type="caution">
    <text evidence="5">The sequence shown here is derived from an EMBL/GenBank/DDBJ whole genome shotgun (WGS) entry which is preliminary data.</text>
</comment>
<feature type="domain" description="Peptidoglycan hydrolase PcsB coiled-coil" evidence="4">
    <location>
        <begin position="117"/>
        <end position="189"/>
    </location>
</feature>
<dbReference type="InterPro" id="IPR011055">
    <property type="entry name" value="Dup_hybrid_motif"/>
</dbReference>
<gene>
    <name evidence="5" type="ORF">J2S11_004190</name>
</gene>
<dbReference type="CDD" id="cd12797">
    <property type="entry name" value="M23_peptidase"/>
    <property type="match status" value="1"/>
</dbReference>
<sequence length="424" mass="47618">MRWNKRDTVAFCGKVVVVFFLSVSLLGLHMVETVEAATIQELNKEINQLEQDRKNKNSEQKSLEHRMNNLEQQKRQAQSEIKSLDNRIGQTRTEITQTEQKITQTQAEIEKLEQEIIEAQEQIEVRDELFRGRVRQIYESEGNLSYIDVLFGSSSFGDFLVRLEFIQLLVGQDQKILDDYIAAKQLIEDNKAEVDKLMVQLEEDRHNLQVLQASLQDQRKQKTVTIASIEVEQEEVAELDEQIQQEVLALINEVAAKRNQVQVKQQEQQRLAIARAQSQPTQQVNAPSGGQFAWPVPASSRVTSQFGTRVHPITGRTSSHKGMDIGASTPRVDGDTIVAAESGTVIIAQYMNGYGNTVVIDHGGNLRTLYAHIRQGGISVNVGDSVKRGEKIAEMGNTGNSTGSHLHFEVHLNGQQVNPAPYLQ</sequence>
<dbReference type="EMBL" id="JAUSTY010000026">
    <property type="protein sequence ID" value="MDQ0168237.1"/>
    <property type="molecule type" value="Genomic_DNA"/>
</dbReference>
<dbReference type="RefSeq" id="WP_307397829.1">
    <property type="nucleotide sequence ID" value="NZ_BAAADK010000004.1"/>
</dbReference>
<keyword evidence="5" id="KW-0378">Hydrolase</keyword>
<dbReference type="SUPFAM" id="SSF51261">
    <property type="entry name" value="Duplicated hybrid motif"/>
    <property type="match status" value="1"/>
</dbReference>
<dbReference type="Gene3D" id="2.70.70.10">
    <property type="entry name" value="Glucose Permease (Domain IIA)"/>
    <property type="match status" value="1"/>
</dbReference>
<dbReference type="Pfam" id="PF24568">
    <property type="entry name" value="CC_PcsB"/>
    <property type="match status" value="1"/>
</dbReference>
<dbReference type="SUPFAM" id="SSF57997">
    <property type="entry name" value="Tropomyosin"/>
    <property type="match status" value="1"/>
</dbReference>
<dbReference type="PANTHER" id="PTHR21666">
    <property type="entry name" value="PEPTIDASE-RELATED"/>
    <property type="match status" value="1"/>
</dbReference>
<evidence type="ECO:0000256" key="2">
    <source>
        <dbReference type="SAM" id="Coils"/>
    </source>
</evidence>
<dbReference type="Gene3D" id="6.10.250.3150">
    <property type="match status" value="1"/>
</dbReference>
<evidence type="ECO:0000259" key="3">
    <source>
        <dbReference type="Pfam" id="PF01551"/>
    </source>
</evidence>
<keyword evidence="1" id="KW-0732">Signal</keyword>
<evidence type="ECO:0000313" key="6">
    <source>
        <dbReference type="Proteomes" id="UP001235840"/>
    </source>
</evidence>
<dbReference type="InterPro" id="IPR016047">
    <property type="entry name" value="M23ase_b-sheet_dom"/>
</dbReference>
<evidence type="ECO:0000259" key="4">
    <source>
        <dbReference type="Pfam" id="PF24568"/>
    </source>
</evidence>
<name>A0ABT9W4R8_9BACI</name>
<protein>
    <submittedName>
        <fullName evidence="5">Murein DD-endopeptidase MepM/ murein hydrolase activator NlpD</fullName>
    </submittedName>
</protein>
<keyword evidence="2" id="KW-0175">Coiled coil</keyword>
<proteinExistence type="predicted"/>
<dbReference type="GO" id="GO:0016787">
    <property type="term" value="F:hydrolase activity"/>
    <property type="evidence" value="ECO:0007669"/>
    <property type="project" value="UniProtKB-KW"/>
</dbReference>
<dbReference type="InterPro" id="IPR057309">
    <property type="entry name" value="PcsB_CC"/>
</dbReference>
<evidence type="ECO:0000256" key="1">
    <source>
        <dbReference type="ARBA" id="ARBA00022729"/>
    </source>
</evidence>